<dbReference type="EC" id="2.7.1.2" evidence="2"/>
<evidence type="ECO:0000256" key="1">
    <source>
        <dbReference type="ARBA" id="ARBA00006479"/>
    </source>
</evidence>
<evidence type="ECO:0000256" key="2">
    <source>
        <dbReference type="ARBA" id="ARBA00012323"/>
    </source>
</evidence>
<dbReference type="GO" id="GO:0006096">
    <property type="term" value="P:glycolytic process"/>
    <property type="evidence" value="ECO:0007669"/>
    <property type="project" value="InterPro"/>
</dbReference>
<dbReference type="GO" id="GO:0004340">
    <property type="term" value="F:glucokinase activity"/>
    <property type="evidence" value="ECO:0007669"/>
    <property type="project" value="UniProtKB-EC"/>
</dbReference>
<evidence type="ECO:0000256" key="7">
    <source>
        <dbReference type="ARBA" id="ARBA00022840"/>
    </source>
</evidence>
<keyword evidence="6" id="KW-0418">Kinase</keyword>
<evidence type="ECO:0000256" key="5">
    <source>
        <dbReference type="ARBA" id="ARBA00022741"/>
    </source>
</evidence>
<keyword evidence="4" id="KW-0808">Transferase</keyword>
<evidence type="ECO:0000256" key="6">
    <source>
        <dbReference type="ARBA" id="ARBA00022777"/>
    </source>
</evidence>
<evidence type="ECO:0000256" key="8">
    <source>
        <dbReference type="ARBA" id="ARBA00032386"/>
    </source>
</evidence>
<dbReference type="InterPro" id="IPR000600">
    <property type="entry name" value="ROK"/>
</dbReference>
<proteinExistence type="inferred from homology"/>
<dbReference type="EMBL" id="CAESAK010000080">
    <property type="protein sequence ID" value="CAB4338247.1"/>
    <property type="molecule type" value="Genomic_DNA"/>
</dbReference>
<accession>A0A6J5ZB22</accession>
<dbReference type="CDD" id="cd24061">
    <property type="entry name" value="ASKHA_NBD_ROK_SgGLK-like"/>
    <property type="match status" value="1"/>
</dbReference>
<keyword evidence="5" id="KW-0547">Nucleotide-binding</keyword>
<organism evidence="9">
    <name type="scientific">freshwater metagenome</name>
    <dbReference type="NCBI Taxonomy" id="449393"/>
    <lineage>
        <taxon>unclassified sequences</taxon>
        <taxon>metagenomes</taxon>
        <taxon>ecological metagenomes</taxon>
    </lineage>
</organism>
<gene>
    <name evidence="9" type="ORF">UFOPK3775_00707</name>
</gene>
<dbReference type="PROSITE" id="PS01125">
    <property type="entry name" value="ROK"/>
    <property type="match status" value="1"/>
</dbReference>
<evidence type="ECO:0000256" key="4">
    <source>
        <dbReference type="ARBA" id="ARBA00022679"/>
    </source>
</evidence>
<dbReference type="GO" id="GO:0005737">
    <property type="term" value="C:cytoplasm"/>
    <property type="evidence" value="ECO:0007669"/>
    <property type="project" value="InterPro"/>
</dbReference>
<dbReference type="GO" id="GO:0005524">
    <property type="term" value="F:ATP binding"/>
    <property type="evidence" value="ECO:0007669"/>
    <property type="project" value="UniProtKB-KW"/>
</dbReference>
<dbReference type="Pfam" id="PF00480">
    <property type="entry name" value="ROK"/>
    <property type="match status" value="1"/>
</dbReference>
<dbReference type="PANTHER" id="PTHR18964:SF173">
    <property type="entry name" value="GLUCOKINASE"/>
    <property type="match status" value="1"/>
</dbReference>
<evidence type="ECO:0000256" key="3">
    <source>
        <dbReference type="ARBA" id="ARBA00014701"/>
    </source>
</evidence>
<dbReference type="InterPro" id="IPR043129">
    <property type="entry name" value="ATPase_NBD"/>
</dbReference>
<keyword evidence="7" id="KW-0067">ATP-binding</keyword>
<dbReference type="NCBIfam" id="TIGR00744">
    <property type="entry name" value="ROK_glcA_fam"/>
    <property type="match status" value="1"/>
</dbReference>
<dbReference type="PANTHER" id="PTHR18964">
    <property type="entry name" value="ROK (REPRESSOR, ORF, KINASE) FAMILY"/>
    <property type="match status" value="1"/>
</dbReference>
<dbReference type="SUPFAM" id="SSF53067">
    <property type="entry name" value="Actin-like ATPase domain"/>
    <property type="match status" value="1"/>
</dbReference>
<reference evidence="9" key="1">
    <citation type="submission" date="2020-05" db="EMBL/GenBank/DDBJ databases">
        <authorList>
            <person name="Chiriac C."/>
            <person name="Salcher M."/>
            <person name="Ghai R."/>
            <person name="Kavagutti S V."/>
        </authorList>
    </citation>
    <scope>NUCLEOTIDE SEQUENCE</scope>
</reference>
<name>A0A6J5ZB22_9ZZZZ</name>
<dbReference type="InterPro" id="IPR004654">
    <property type="entry name" value="ROK_glcA"/>
</dbReference>
<dbReference type="AlphaFoldDB" id="A0A6J5ZB22"/>
<protein>
    <recommendedName>
        <fullName evidence="3">Glucokinase</fullName>
        <ecNumber evidence="2">2.7.1.2</ecNumber>
    </recommendedName>
    <alternativeName>
        <fullName evidence="8">Glucose kinase</fullName>
    </alternativeName>
</protein>
<sequence length="314" mass="31924">MSLTIGIDVGGTKVLGGVVDAEGKVLKTARRDTPHEGGAALTRTIADVALELIAEYSVTCVGVSVAGFVSSDRKTILATPNIVGWNGVQLDEELTALIKIPVVLENDGNAAAWGEFRFGAGRGRSNILMVTVGTGIGGGIIANGQLLRGAFGIAAEIGHLRVLPEGHLCGCGARGCFEQYASGNALLRHAREAIAASPDMARSLLARGDGTIAGLTGRAITDAARDSDPVALAAFNTTAQWLGAGIASLSVILDPESVVIGGGVIDAGEILLAPTRIALERHMPFAGKHPSPEITAALLGNEAGLVGAADLARS</sequence>
<dbReference type="Gene3D" id="3.30.420.40">
    <property type="match status" value="2"/>
</dbReference>
<comment type="similarity">
    <text evidence="1">Belongs to the ROK (NagC/XylR) family.</text>
</comment>
<dbReference type="InterPro" id="IPR049874">
    <property type="entry name" value="ROK_cs"/>
</dbReference>
<evidence type="ECO:0000313" key="9">
    <source>
        <dbReference type="EMBL" id="CAB4338247.1"/>
    </source>
</evidence>